<sequence length="139" mass="15306">MPWEVESRIAIKQIVLTGASYKDVTNEHLGSAIDCGSSPPSPTSSNCIGLGFIRGVDSKRHVPQLLTPVPPAKFSKCITFVKGELDMPVWGFLDFRQDTTAGVTGVKWEKVPYLQMGGDDVAIIEGMRRKGRKNLMRRS</sequence>
<evidence type="ECO:0000313" key="2">
    <source>
        <dbReference type="Proteomes" id="UP000054279"/>
    </source>
</evidence>
<dbReference type="EMBL" id="KN837260">
    <property type="protein sequence ID" value="KIJ30516.1"/>
    <property type="molecule type" value="Genomic_DNA"/>
</dbReference>
<proteinExistence type="predicted"/>
<reference evidence="1 2" key="1">
    <citation type="submission" date="2014-06" db="EMBL/GenBank/DDBJ databases">
        <title>Evolutionary Origins and Diversification of the Mycorrhizal Mutualists.</title>
        <authorList>
            <consortium name="DOE Joint Genome Institute"/>
            <consortium name="Mycorrhizal Genomics Consortium"/>
            <person name="Kohler A."/>
            <person name="Kuo A."/>
            <person name="Nagy L.G."/>
            <person name="Floudas D."/>
            <person name="Copeland A."/>
            <person name="Barry K.W."/>
            <person name="Cichocki N."/>
            <person name="Veneault-Fourrey C."/>
            <person name="LaButti K."/>
            <person name="Lindquist E.A."/>
            <person name="Lipzen A."/>
            <person name="Lundell T."/>
            <person name="Morin E."/>
            <person name="Murat C."/>
            <person name="Riley R."/>
            <person name="Ohm R."/>
            <person name="Sun H."/>
            <person name="Tunlid A."/>
            <person name="Henrissat B."/>
            <person name="Grigoriev I.V."/>
            <person name="Hibbett D.S."/>
            <person name="Martin F."/>
        </authorList>
    </citation>
    <scope>NUCLEOTIDE SEQUENCE [LARGE SCALE GENOMIC DNA]</scope>
    <source>
        <strain evidence="1 2">SS14</strain>
    </source>
</reference>
<name>A0A0C9UYN7_SPHS4</name>
<evidence type="ECO:0000313" key="1">
    <source>
        <dbReference type="EMBL" id="KIJ30516.1"/>
    </source>
</evidence>
<gene>
    <name evidence="1" type="ORF">M422DRAFT_783960</name>
</gene>
<dbReference type="AlphaFoldDB" id="A0A0C9UYN7"/>
<dbReference type="Proteomes" id="UP000054279">
    <property type="component" value="Unassembled WGS sequence"/>
</dbReference>
<keyword evidence="2" id="KW-1185">Reference proteome</keyword>
<protein>
    <submittedName>
        <fullName evidence="1">Uncharacterized protein</fullName>
    </submittedName>
</protein>
<dbReference type="HOGENOM" id="CLU_1846363_0_0_1"/>
<dbReference type="OrthoDB" id="2405412at2759"/>
<organism evidence="1 2">
    <name type="scientific">Sphaerobolus stellatus (strain SS14)</name>
    <dbReference type="NCBI Taxonomy" id="990650"/>
    <lineage>
        <taxon>Eukaryota</taxon>
        <taxon>Fungi</taxon>
        <taxon>Dikarya</taxon>
        <taxon>Basidiomycota</taxon>
        <taxon>Agaricomycotina</taxon>
        <taxon>Agaricomycetes</taxon>
        <taxon>Phallomycetidae</taxon>
        <taxon>Geastrales</taxon>
        <taxon>Sphaerobolaceae</taxon>
        <taxon>Sphaerobolus</taxon>
    </lineage>
</organism>
<accession>A0A0C9UYN7</accession>